<dbReference type="Pfam" id="PF08279">
    <property type="entry name" value="HTH_11"/>
    <property type="match status" value="1"/>
</dbReference>
<keyword evidence="2 6" id="KW-0547">Nucleotide-binding</keyword>
<accession>A0AB35I2T4</accession>
<evidence type="ECO:0000313" key="9">
    <source>
        <dbReference type="Proteomes" id="UP001209730"/>
    </source>
</evidence>
<dbReference type="SUPFAM" id="SSF50037">
    <property type="entry name" value="C-terminal domain of transcriptional repressors"/>
    <property type="match status" value="1"/>
</dbReference>
<dbReference type="Pfam" id="PF03099">
    <property type="entry name" value="BPL_LplA_LipB"/>
    <property type="match status" value="1"/>
</dbReference>
<evidence type="ECO:0000313" key="8">
    <source>
        <dbReference type="EMBL" id="MCX2803301.1"/>
    </source>
</evidence>
<keyword evidence="1 6" id="KW-0436">Ligase</keyword>
<feature type="binding site" evidence="6">
    <location>
        <begin position="129"/>
        <end position="131"/>
    </location>
    <ligand>
        <name>biotin</name>
        <dbReference type="ChEBI" id="CHEBI:57586"/>
    </ligand>
</feature>
<dbReference type="InterPro" id="IPR008988">
    <property type="entry name" value="Transcriptional_repressor_C"/>
</dbReference>
<comment type="function">
    <text evidence="6">Acts both as a biotin--[acetyl-CoA-carboxylase] ligase and a biotin-operon repressor. In the presence of ATP, BirA activates biotin to form the BirA-biotinyl-5'-adenylate (BirA-bio-5'-AMP or holoBirA) complex. HoloBirA can either transfer the biotinyl moiety to the biotin carboxyl carrier protein (BCCP) subunit of acetyl-CoA carboxylase, or bind to the biotin operator site and inhibit transcription of the operon.</text>
</comment>
<keyword evidence="6" id="KW-0805">Transcription regulation</keyword>
<dbReference type="InterPro" id="IPR030855">
    <property type="entry name" value="Bifunct_BirA"/>
</dbReference>
<gene>
    <name evidence="6 8" type="primary">birA</name>
    <name evidence="8" type="ORF">OQJ68_16040</name>
</gene>
<dbReference type="Gene3D" id="3.30.930.10">
    <property type="entry name" value="Bira Bifunctional Protein, Domain 2"/>
    <property type="match status" value="1"/>
</dbReference>
<dbReference type="InterPro" id="IPR004143">
    <property type="entry name" value="BPL_LPL_catalytic"/>
</dbReference>
<evidence type="ECO:0000256" key="1">
    <source>
        <dbReference type="ARBA" id="ARBA00022598"/>
    </source>
</evidence>
<keyword evidence="6" id="KW-0804">Transcription</keyword>
<dbReference type="Gene3D" id="2.30.30.100">
    <property type="match status" value="1"/>
</dbReference>
<dbReference type="InterPro" id="IPR003142">
    <property type="entry name" value="BPL_C"/>
</dbReference>
<dbReference type="GeneID" id="76606885"/>
<dbReference type="PROSITE" id="PS51733">
    <property type="entry name" value="BPL_LPL_CATALYTIC"/>
    <property type="match status" value="1"/>
</dbReference>
<feature type="binding site" evidence="6">
    <location>
        <position position="125"/>
    </location>
    <ligand>
        <name>biotin</name>
        <dbReference type="ChEBI" id="CHEBI:57586"/>
    </ligand>
</feature>
<reference evidence="8" key="1">
    <citation type="submission" date="2022-11" db="EMBL/GenBank/DDBJ databases">
        <title>Chitin-degrading and fungicidal potential of chitinolytic bacterial strains from marine environment of the Pacific Ocean regions.</title>
        <authorList>
            <person name="Pentekhina I."/>
            <person name="Nedashkovskaya O."/>
            <person name="Seitkalieva A."/>
            <person name="Podvolotskaya A."/>
            <person name="Tekutyeva L."/>
            <person name="Balabanova L."/>
        </authorList>
    </citation>
    <scope>NUCLEOTIDE SEQUENCE</scope>
    <source>
        <strain evidence="8">KMM 6838</strain>
    </source>
</reference>
<evidence type="ECO:0000256" key="3">
    <source>
        <dbReference type="ARBA" id="ARBA00022840"/>
    </source>
</evidence>
<comment type="caution">
    <text evidence="8">The sequence shown here is derived from an EMBL/GenBank/DDBJ whole genome shotgun (WGS) entry which is preliminary data.</text>
</comment>
<keyword evidence="3 6" id="KW-0067">ATP-binding</keyword>
<feature type="DNA-binding region" description="H-T-H motif" evidence="6">
    <location>
        <begin position="28"/>
        <end position="47"/>
    </location>
</feature>
<name>A0AB35I2T4_MICTH</name>
<evidence type="ECO:0000256" key="5">
    <source>
        <dbReference type="ARBA" id="ARBA00047846"/>
    </source>
</evidence>
<dbReference type="EMBL" id="JAPHQB010000044">
    <property type="protein sequence ID" value="MCX2803301.1"/>
    <property type="molecule type" value="Genomic_DNA"/>
</dbReference>
<dbReference type="InterPro" id="IPR004408">
    <property type="entry name" value="Biotin_CoA_COase_ligase"/>
</dbReference>
<dbReference type="EC" id="6.3.4.15" evidence="6"/>
<dbReference type="PANTHER" id="PTHR12835">
    <property type="entry name" value="BIOTIN PROTEIN LIGASE"/>
    <property type="match status" value="1"/>
</dbReference>
<dbReference type="NCBIfam" id="TIGR00121">
    <property type="entry name" value="birA_ligase"/>
    <property type="match status" value="1"/>
</dbReference>
<comment type="catalytic activity">
    <reaction evidence="5 6">
        <text>biotin + L-lysyl-[protein] + ATP = N(6)-biotinyl-L-lysyl-[protein] + AMP + diphosphate + H(+)</text>
        <dbReference type="Rhea" id="RHEA:11756"/>
        <dbReference type="Rhea" id="RHEA-COMP:9752"/>
        <dbReference type="Rhea" id="RHEA-COMP:10505"/>
        <dbReference type="ChEBI" id="CHEBI:15378"/>
        <dbReference type="ChEBI" id="CHEBI:29969"/>
        <dbReference type="ChEBI" id="CHEBI:30616"/>
        <dbReference type="ChEBI" id="CHEBI:33019"/>
        <dbReference type="ChEBI" id="CHEBI:57586"/>
        <dbReference type="ChEBI" id="CHEBI:83144"/>
        <dbReference type="ChEBI" id="CHEBI:456215"/>
        <dbReference type="EC" id="6.3.4.15"/>
    </reaction>
</comment>
<evidence type="ECO:0000256" key="2">
    <source>
        <dbReference type="ARBA" id="ARBA00022741"/>
    </source>
</evidence>
<dbReference type="GO" id="GO:0006355">
    <property type="term" value="P:regulation of DNA-templated transcription"/>
    <property type="evidence" value="ECO:0007669"/>
    <property type="project" value="UniProtKB-UniRule"/>
</dbReference>
<dbReference type="GO" id="GO:0003677">
    <property type="term" value="F:DNA binding"/>
    <property type="evidence" value="ECO:0007669"/>
    <property type="project" value="UniProtKB-UniRule"/>
</dbReference>
<dbReference type="AlphaFoldDB" id="A0AB35I2T4"/>
<keyword evidence="6" id="KW-0678">Repressor</keyword>
<feature type="binding site" evidence="6">
    <location>
        <position position="196"/>
    </location>
    <ligand>
        <name>biotin</name>
        <dbReference type="ChEBI" id="CHEBI:57586"/>
    </ligand>
</feature>
<keyword evidence="4 6" id="KW-0092">Biotin</keyword>
<organism evidence="8 9">
    <name type="scientific">Microbulbifer thermotolerans</name>
    <dbReference type="NCBI Taxonomy" id="252514"/>
    <lineage>
        <taxon>Bacteria</taxon>
        <taxon>Pseudomonadati</taxon>
        <taxon>Pseudomonadota</taxon>
        <taxon>Gammaproteobacteria</taxon>
        <taxon>Cellvibrionales</taxon>
        <taxon>Microbulbiferaceae</taxon>
        <taxon>Microbulbifer</taxon>
    </lineage>
</organism>
<dbReference type="InterPro" id="IPR036388">
    <property type="entry name" value="WH-like_DNA-bd_sf"/>
</dbReference>
<dbReference type="InterPro" id="IPR045864">
    <property type="entry name" value="aa-tRNA-synth_II/BPL/LPL"/>
</dbReference>
<dbReference type="Pfam" id="PF02237">
    <property type="entry name" value="BPL_C"/>
    <property type="match status" value="1"/>
</dbReference>
<dbReference type="HAMAP" id="MF_00978">
    <property type="entry name" value="Bifunct_BirA"/>
    <property type="match status" value="1"/>
</dbReference>
<sequence length="336" mass="36426">MANSNLKTPLQQLRPVLNLLADGEVHSGESLGAALGVSRAAVWKQLQKLTHYGLSLESVKGRGYRLPGGLDLLSPEAIEAGLDSAARNLLRELLVRDEVDSTNARLLARLEENRGHGVAMFAERQTAGRGRRGRSWISPFGGGITLSVGWQFSGGVQQLEGLSLAVGVALARALGEFNVPDVRLKWPNDVWCRGRKLAGVLLELSGDLTDRCAVVVGVGLNVGLRAENVEAIDQPWIDLNSVCPGVDRNRLAAVMLNHLLPLLHTYPERGFAAYRNEWLALDQFAGQPVRLVSASRDWCGTAAGVDETGALVLEVDGERRSFHGGEVSLRRERHDT</sequence>
<evidence type="ECO:0000256" key="4">
    <source>
        <dbReference type="ARBA" id="ARBA00023267"/>
    </source>
</evidence>
<dbReference type="PANTHER" id="PTHR12835:SF5">
    <property type="entry name" value="BIOTIN--PROTEIN LIGASE"/>
    <property type="match status" value="1"/>
</dbReference>
<dbReference type="GO" id="GO:0004077">
    <property type="term" value="F:biotin--[biotin carboxyl-carrier protein] ligase activity"/>
    <property type="evidence" value="ECO:0007669"/>
    <property type="project" value="UniProtKB-UniRule"/>
</dbReference>
<dbReference type="Gene3D" id="1.10.10.10">
    <property type="entry name" value="Winged helix-like DNA-binding domain superfamily/Winged helix DNA-binding domain"/>
    <property type="match status" value="1"/>
</dbReference>
<dbReference type="NCBIfam" id="NF008847">
    <property type="entry name" value="PRK11886.1-2"/>
    <property type="match status" value="1"/>
</dbReference>
<dbReference type="SUPFAM" id="SSF46785">
    <property type="entry name" value="Winged helix' DNA-binding domain"/>
    <property type="match status" value="1"/>
</dbReference>
<comment type="similarity">
    <text evidence="6">Belongs to the biotin--protein ligase family.</text>
</comment>
<dbReference type="GO" id="GO:0005524">
    <property type="term" value="F:ATP binding"/>
    <property type="evidence" value="ECO:0007669"/>
    <property type="project" value="UniProtKB-UniRule"/>
</dbReference>
<protein>
    <recommendedName>
        <fullName evidence="6">Bifunctional ligase/repressor BirA</fullName>
    </recommendedName>
    <alternativeName>
        <fullName evidence="6">Biotin operon repressor</fullName>
    </alternativeName>
    <alternativeName>
        <fullName evidence="6">Biotin--[acetyl-CoA-carboxylase] ligase</fullName>
        <ecNumber evidence="6">6.3.4.15</ecNumber>
    </alternativeName>
    <alternativeName>
        <fullName evidence="6">Biotin--protein ligase</fullName>
    </alternativeName>
    <alternativeName>
        <fullName evidence="6">Biotin-[acetyl-CoA carboxylase] synthetase</fullName>
    </alternativeName>
</protein>
<evidence type="ECO:0000256" key="6">
    <source>
        <dbReference type="HAMAP-Rule" id="MF_00978"/>
    </source>
</evidence>
<evidence type="ECO:0000259" key="7">
    <source>
        <dbReference type="PROSITE" id="PS51733"/>
    </source>
</evidence>
<feature type="binding site" evidence="6">
    <location>
        <begin position="101"/>
        <end position="103"/>
    </location>
    <ligand>
        <name>biotin</name>
        <dbReference type="ChEBI" id="CHEBI:57586"/>
    </ligand>
</feature>
<dbReference type="Proteomes" id="UP001209730">
    <property type="component" value="Unassembled WGS sequence"/>
</dbReference>
<proteinExistence type="inferred from homology"/>
<dbReference type="InterPro" id="IPR013196">
    <property type="entry name" value="HTH_11"/>
</dbReference>
<dbReference type="CDD" id="cd16442">
    <property type="entry name" value="BPL"/>
    <property type="match status" value="1"/>
</dbReference>
<feature type="domain" description="BPL/LPL catalytic" evidence="7">
    <location>
        <begin position="76"/>
        <end position="267"/>
    </location>
</feature>
<dbReference type="SUPFAM" id="SSF55681">
    <property type="entry name" value="Class II aaRS and biotin synthetases"/>
    <property type="match status" value="1"/>
</dbReference>
<dbReference type="RefSeq" id="WP_082817357.1">
    <property type="nucleotide sequence ID" value="NZ_CP014864.1"/>
</dbReference>
<dbReference type="NCBIfam" id="NF008848">
    <property type="entry name" value="PRK11886.1-3"/>
    <property type="match status" value="1"/>
</dbReference>
<dbReference type="GO" id="GO:0005737">
    <property type="term" value="C:cytoplasm"/>
    <property type="evidence" value="ECO:0007669"/>
    <property type="project" value="TreeGrafter"/>
</dbReference>
<dbReference type="InterPro" id="IPR036390">
    <property type="entry name" value="WH_DNA-bd_sf"/>
</dbReference>
<keyword evidence="6" id="KW-0238">DNA-binding</keyword>